<feature type="domain" description="DUF676" evidence="2">
    <location>
        <begin position="390"/>
        <end position="449"/>
    </location>
</feature>
<dbReference type="InterPro" id="IPR026444">
    <property type="entry name" value="Secre_tail"/>
</dbReference>
<dbReference type="EMBL" id="ABIB01000007">
    <property type="protein sequence ID" value="EDP95525.1"/>
    <property type="molecule type" value="Genomic_DNA"/>
</dbReference>
<feature type="domain" description="Secretion system C-terminal sorting" evidence="3">
    <location>
        <begin position="749"/>
        <end position="818"/>
    </location>
</feature>
<dbReference type="NCBIfam" id="TIGR04183">
    <property type="entry name" value="Por_Secre_tail"/>
    <property type="match status" value="1"/>
</dbReference>
<dbReference type="Pfam" id="PF05057">
    <property type="entry name" value="DUF676"/>
    <property type="match status" value="1"/>
</dbReference>
<dbReference type="Gene3D" id="3.40.50.1820">
    <property type="entry name" value="alpha/beta hydrolase"/>
    <property type="match status" value="1"/>
</dbReference>
<dbReference type="InterPro" id="IPR029058">
    <property type="entry name" value="AB_hydrolase_fold"/>
</dbReference>
<dbReference type="eggNOG" id="COG1073">
    <property type="taxonomic scope" value="Bacteria"/>
</dbReference>
<dbReference type="Pfam" id="PF18962">
    <property type="entry name" value="Por_Secre_tail"/>
    <property type="match status" value="1"/>
</dbReference>
<evidence type="ECO:0000259" key="2">
    <source>
        <dbReference type="Pfam" id="PF05057"/>
    </source>
</evidence>
<name>A9E242_9FLAO</name>
<dbReference type="InterPro" id="IPR007751">
    <property type="entry name" value="DUF676_lipase-like"/>
</dbReference>
<sequence length="819" mass="90856">MLIFYDFLTPKSLYMKLKLLFLLFPICLFAQIDSNYVKLNSIPKQTETLVTETAPFSVLKNHSDYHSMYSLLQASKELSHAGKTTPFLSIENNMRVTSYNETIKIAGIYAEYEIVNPEAISNNDIIIENNTYKVRQNATETVFKQKKEVFIAPLSVHKHGLQTTFYIDRSLFNADAETNISQFFVDFDNGNGFVAVNFDTPIAINYTSAGKKQLTFKVRLVSGEEKIVSSQLIVHGKTTAENEENSQGITASISPDLSIYSGATNFAGMGEYEVFLGAGNTDITKPIIVIDGFDPGDTRNISAVYDLLTYTDNNGTTQNLADRIRTEESFDIIVLNLPQYLRLADNSLMLLSDVTDTNNDLIIDVNDYPVGSVIVDGGADYIERNAMILVELINTINSQKVGNEPNVIIGPSMGGLISRYALNYMESEPTLNHDTRLWISFDSPHLGANVPIGFQHLFNYLAYGLDTWVGDFSVESLRPIVDGMLKSPAARQMLTDHMEAHLQNGQIADFDNSIVLPTAHPFKDLFFDRMNNLTNSGFPENLRKVSIINGSGNGAPYQDKLGNDVLPGRKVLDITIEGVALLTDAHLKVWYTHPANVSDEVSNIWIDAPFLCFCDINAAADSRSPSYTNGIDAAMGGLFDLGALSGSFVGGDPTIDAFFLGLETDYFNFIPTISSMALKNQNDWYAVPNPSTENTVNDTPFDDWYMPPSNEGHVILTDPNVTFAWNEIVESTLNVSTNVQNNSIQVTQNPTKDVLKLRVQTSINELTISIHDISGRIVLDKEITVTSSKLEVPISLQSGMYVLQLKFNDKIQTEKIIIQ</sequence>
<keyword evidence="5" id="KW-1185">Reference proteome</keyword>
<dbReference type="HOGENOM" id="CLU_010806_0_0_10"/>
<dbReference type="SUPFAM" id="SSF53474">
    <property type="entry name" value="alpha/beta-Hydrolases"/>
    <property type="match status" value="1"/>
</dbReference>
<evidence type="ECO:0000313" key="4">
    <source>
        <dbReference type="EMBL" id="EDP95525.1"/>
    </source>
</evidence>
<keyword evidence="1" id="KW-0732">Signal</keyword>
<gene>
    <name evidence="4" type="ORF">KAOT1_21776</name>
</gene>
<evidence type="ECO:0008006" key="6">
    <source>
        <dbReference type="Google" id="ProtNLM"/>
    </source>
</evidence>
<protein>
    <recommendedName>
        <fullName evidence="6">Secretion system C-terminal sorting domain-containing protein</fullName>
    </recommendedName>
</protein>
<dbReference type="Proteomes" id="UP000002945">
    <property type="component" value="Unassembled WGS sequence"/>
</dbReference>
<evidence type="ECO:0000313" key="5">
    <source>
        <dbReference type="Proteomes" id="UP000002945"/>
    </source>
</evidence>
<evidence type="ECO:0000256" key="1">
    <source>
        <dbReference type="ARBA" id="ARBA00022729"/>
    </source>
</evidence>
<organism evidence="4 5">
    <name type="scientific">Kordia algicida OT-1</name>
    <dbReference type="NCBI Taxonomy" id="391587"/>
    <lineage>
        <taxon>Bacteria</taxon>
        <taxon>Pseudomonadati</taxon>
        <taxon>Bacteroidota</taxon>
        <taxon>Flavobacteriia</taxon>
        <taxon>Flavobacteriales</taxon>
        <taxon>Flavobacteriaceae</taxon>
        <taxon>Kordia</taxon>
    </lineage>
</organism>
<dbReference type="STRING" id="391587.KAOT1_21776"/>
<reference evidence="4 5" key="1">
    <citation type="journal article" date="2011" name="J. Bacteriol.">
        <title>Genome sequence of the algicidal bacterium Kordia algicida OT-1.</title>
        <authorList>
            <person name="Lee H.S."/>
            <person name="Kang S.G."/>
            <person name="Kwon K.K."/>
            <person name="Lee J.H."/>
            <person name="Kim S.J."/>
        </authorList>
    </citation>
    <scope>NUCLEOTIDE SEQUENCE [LARGE SCALE GENOMIC DNA]</scope>
    <source>
        <strain evidence="4 5">OT-1</strain>
    </source>
</reference>
<proteinExistence type="predicted"/>
<dbReference type="AlphaFoldDB" id="A9E242"/>
<accession>A9E242</accession>
<evidence type="ECO:0000259" key="3">
    <source>
        <dbReference type="Pfam" id="PF18962"/>
    </source>
</evidence>
<comment type="caution">
    <text evidence="4">The sequence shown here is derived from an EMBL/GenBank/DDBJ whole genome shotgun (WGS) entry which is preliminary data.</text>
</comment>